<dbReference type="Pfam" id="PF13610">
    <property type="entry name" value="DDE_Tnp_IS240"/>
    <property type="match status" value="1"/>
</dbReference>
<evidence type="ECO:0000259" key="1">
    <source>
        <dbReference type="Pfam" id="PF13610"/>
    </source>
</evidence>
<dbReference type="InterPro" id="IPR052183">
    <property type="entry name" value="IS_Transposase"/>
</dbReference>
<accession>A0ABY8P6N5</accession>
<reference evidence="2 3" key="1">
    <citation type="submission" date="2023-04" db="EMBL/GenBank/DDBJ databases">
        <title>Genome dynamics across the evolutionary transition to endosymbiosis.</title>
        <authorList>
            <person name="Siozios S."/>
            <person name="Nadal-Jimenez P."/>
            <person name="Azagi T."/>
            <person name="Sprong H."/>
            <person name="Frost C.L."/>
            <person name="Parratt S.R."/>
            <person name="Taylor G."/>
            <person name="Brettell L."/>
            <person name="Lew K.C."/>
            <person name="Croft L."/>
            <person name="King K.C."/>
            <person name="Brockhurst M.A."/>
            <person name="Hypsa V."/>
            <person name="Novakova E."/>
            <person name="Darby A.C."/>
            <person name="Hurst G.D.D."/>
        </authorList>
    </citation>
    <scope>NUCLEOTIDE SEQUENCE [LARGE SCALE GENOMIC DNA]</scope>
    <source>
        <strain evidence="3">aApi_AU</strain>
    </source>
</reference>
<dbReference type="PANTHER" id="PTHR35528">
    <property type="entry name" value="BLL1675 PROTEIN"/>
    <property type="match status" value="1"/>
</dbReference>
<evidence type="ECO:0000313" key="2">
    <source>
        <dbReference type="EMBL" id="WGO84922.1"/>
    </source>
</evidence>
<feature type="domain" description="DDE" evidence="1">
    <location>
        <begin position="45"/>
        <end position="97"/>
    </location>
</feature>
<protein>
    <submittedName>
        <fullName evidence="2">DDE-type integrase/transposase/recombinase</fullName>
    </submittedName>
</protein>
<evidence type="ECO:0000313" key="3">
    <source>
        <dbReference type="Proteomes" id="UP001231859"/>
    </source>
</evidence>
<dbReference type="InterPro" id="IPR032874">
    <property type="entry name" value="DDE_dom"/>
</dbReference>
<sequence length="105" mass="12795">MRNLEEMMQERGVDVDHATFHRWVLRLTPTQASLARRKRKIFGGTWYLDETYIRIKGKWYYFYWAVETSGETIDFILSQKRNQKFALCFLRKAIHQNGYPYESEY</sequence>
<proteinExistence type="predicted"/>
<keyword evidence="3" id="KW-1185">Reference proteome</keyword>
<name>A0ABY8P6N5_9GAMM</name>
<dbReference type="PANTHER" id="PTHR35528:SF3">
    <property type="entry name" value="BLL1675 PROTEIN"/>
    <property type="match status" value="1"/>
</dbReference>
<organism evidence="2 3">
    <name type="scientific">Arsenophonus apicola</name>
    <dbReference type="NCBI Taxonomy" id="2879119"/>
    <lineage>
        <taxon>Bacteria</taxon>
        <taxon>Pseudomonadati</taxon>
        <taxon>Pseudomonadota</taxon>
        <taxon>Gammaproteobacteria</taxon>
        <taxon>Enterobacterales</taxon>
        <taxon>Morganellaceae</taxon>
        <taxon>Arsenophonus</taxon>
    </lineage>
</organism>
<dbReference type="EMBL" id="CP123759">
    <property type="protein sequence ID" value="WGO84922.1"/>
    <property type="molecule type" value="Genomic_DNA"/>
</dbReference>
<gene>
    <name evidence="2" type="ORF">QG404_12800</name>
</gene>
<dbReference type="Proteomes" id="UP001231859">
    <property type="component" value="Chromosome"/>
</dbReference>